<dbReference type="SMART" id="SM00966">
    <property type="entry name" value="SpoVT_AbrB"/>
    <property type="match status" value="1"/>
</dbReference>
<accession>A0A246BAS3</accession>
<dbReference type="InterPro" id="IPR037914">
    <property type="entry name" value="SpoVT-AbrB_sf"/>
</dbReference>
<dbReference type="Pfam" id="PF04014">
    <property type="entry name" value="MazE_antitoxin"/>
    <property type="match status" value="1"/>
</dbReference>
<gene>
    <name evidence="3" type="ORF">AP75_04635</name>
</gene>
<reference evidence="3 4" key="2">
    <citation type="submission" date="2017-05" db="EMBL/GenBank/DDBJ databases">
        <title>Genome of Chryseobacterium haifense.</title>
        <authorList>
            <person name="Newman J.D."/>
        </authorList>
    </citation>
    <scope>NUCLEOTIDE SEQUENCE [LARGE SCALE GENOMIC DNA]</scope>
    <source>
        <strain evidence="3 4">DSM 19056</strain>
    </source>
</reference>
<reference evidence="3 4" key="1">
    <citation type="submission" date="2014-01" db="EMBL/GenBank/DDBJ databases">
        <authorList>
            <consortium name="Genome Consortium for Active Teaching"/>
            <person name="Sontag T.C."/>
            <person name="Newman J.D."/>
        </authorList>
    </citation>
    <scope>NUCLEOTIDE SEQUENCE [LARGE SCALE GENOMIC DNA]</scope>
    <source>
        <strain evidence="3 4">DSM 19056</strain>
    </source>
</reference>
<keyword evidence="1" id="KW-0238">DNA-binding</keyword>
<proteinExistence type="predicted"/>
<protein>
    <recommendedName>
        <fullName evidence="2">SpoVT-AbrB domain-containing protein</fullName>
    </recommendedName>
</protein>
<dbReference type="EMBL" id="JASZ02000006">
    <property type="protein sequence ID" value="OWK98751.1"/>
    <property type="molecule type" value="Genomic_DNA"/>
</dbReference>
<evidence type="ECO:0000259" key="2">
    <source>
        <dbReference type="PROSITE" id="PS51740"/>
    </source>
</evidence>
<dbReference type="SUPFAM" id="SSF89447">
    <property type="entry name" value="AbrB/MazE/MraZ-like"/>
    <property type="match status" value="1"/>
</dbReference>
<sequence length="96" mass="11401">MLSFCYNFDKNFEMTTRIRKIGNSSGIIISKRMLEELNIEPKDELELTVKDGKILIQKIDEPRKDWKEKLLKAGSMQEKGDLIEFPNDFDTEEWTW</sequence>
<keyword evidence="4" id="KW-1185">Reference proteome</keyword>
<evidence type="ECO:0000256" key="1">
    <source>
        <dbReference type="PROSITE-ProRule" id="PRU01076"/>
    </source>
</evidence>
<dbReference type="InterPro" id="IPR007159">
    <property type="entry name" value="SpoVT-AbrB_dom"/>
</dbReference>
<dbReference type="Gene3D" id="2.10.260.10">
    <property type="match status" value="1"/>
</dbReference>
<comment type="caution">
    <text evidence="3">The sequence shown here is derived from an EMBL/GenBank/DDBJ whole genome shotgun (WGS) entry which is preliminary data.</text>
</comment>
<name>A0A246BAS3_9FLAO</name>
<dbReference type="PROSITE" id="PS51740">
    <property type="entry name" value="SPOVT_ABRB"/>
    <property type="match status" value="1"/>
</dbReference>
<dbReference type="GO" id="GO:0003677">
    <property type="term" value="F:DNA binding"/>
    <property type="evidence" value="ECO:0007669"/>
    <property type="project" value="UniProtKB-UniRule"/>
</dbReference>
<dbReference type="AlphaFoldDB" id="A0A246BAS3"/>
<organism evidence="3 4">
    <name type="scientific">Kaistella haifensis DSM 19056</name>
    <dbReference type="NCBI Taxonomy" id="1450526"/>
    <lineage>
        <taxon>Bacteria</taxon>
        <taxon>Pseudomonadati</taxon>
        <taxon>Bacteroidota</taxon>
        <taxon>Flavobacteriia</taxon>
        <taxon>Flavobacteriales</taxon>
        <taxon>Weeksellaceae</taxon>
        <taxon>Chryseobacterium group</taxon>
        <taxon>Kaistella</taxon>
    </lineage>
</organism>
<evidence type="ECO:0000313" key="4">
    <source>
        <dbReference type="Proteomes" id="UP000197587"/>
    </source>
</evidence>
<dbReference type="Proteomes" id="UP000197587">
    <property type="component" value="Unassembled WGS sequence"/>
</dbReference>
<evidence type="ECO:0000313" key="3">
    <source>
        <dbReference type="EMBL" id="OWK98751.1"/>
    </source>
</evidence>
<feature type="domain" description="SpoVT-AbrB" evidence="2">
    <location>
        <begin position="16"/>
        <end position="61"/>
    </location>
</feature>